<reference evidence="3" key="1">
    <citation type="journal article" date="2020" name="mSystems">
        <title>Genome- and Community-Level Interaction Insights into Carbon Utilization and Element Cycling Functions of Hydrothermarchaeota in Hydrothermal Sediment.</title>
        <authorList>
            <person name="Zhou Z."/>
            <person name="Liu Y."/>
            <person name="Xu W."/>
            <person name="Pan J."/>
            <person name="Luo Z.H."/>
            <person name="Li M."/>
        </authorList>
    </citation>
    <scope>NUCLEOTIDE SEQUENCE [LARGE SCALE GENOMIC DNA]</scope>
    <source>
        <strain evidence="3">SpSt-62</strain>
        <strain evidence="2">SpSt-97</strain>
    </source>
</reference>
<sequence>MMHGTVGEKGVSQVIGFVMILMIVAMLYSTFQAYVVPSWIRGVEMQHLDTVYSDIIGLKSTVSEVALKKIPASTDIHLGVKYPELVIFATPVGATGTIYFDDVNITIEYETPSGGRYTEKLTSVRIIYEFYGSIGNPKIIYEHGIVSVDWGHGRQLALAQQSLIVGGEVYIPVLSGSLLSESMIGVRSLEIHPYTGESVKRVKWVKVSIETKYPELWQRALKNTPLYIVNVEGNNITIRSDTVKTLVLPSGRESGDLVVGFIKLSPSVSPIPPYTNVDTSREFWPSISDICIKSVRKDKSVIYATVRNVTSVSDVYADLSDITKDPAMIYINPDSINVNQTETVDGVEIIKEARVNWTVTHPEYGHNEIVCVGFWAINSENNMQYYTLRAFYRLSKTQWANECS</sequence>
<evidence type="ECO:0000313" key="2">
    <source>
        <dbReference type="EMBL" id="HGE65904.1"/>
    </source>
</evidence>
<keyword evidence="1" id="KW-0812">Transmembrane</keyword>
<gene>
    <name evidence="3" type="ORF">ENT89_07570</name>
    <name evidence="2" type="ORF">ENX77_02070</name>
</gene>
<keyword evidence="1" id="KW-1133">Transmembrane helix</keyword>
<dbReference type="EMBL" id="DTAK01000067">
    <property type="protein sequence ID" value="HGU59974.1"/>
    <property type="molecule type" value="Genomic_DNA"/>
</dbReference>
<dbReference type="AlphaFoldDB" id="A0A7C4W4U4"/>
<accession>A0A7C4W4U4</accession>
<name>A0A7C4W4U4_9EURY</name>
<evidence type="ECO:0000313" key="3">
    <source>
        <dbReference type="EMBL" id="HGU59974.1"/>
    </source>
</evidence>
<dbReference type="EMBL" id="DTPI01000009">
    <property type="protein sequence ID" value="HGE65904.1"/>
    <property type="molecule type" value="Genomic_DNA"/>
</dbReference>
<organism evidence="3">
    <name type="scientific">Geoglobus ahangari</name>
    <dbReference type="NCBI Taxonomy" id="113653"/>
    <lineage>
        <taxon>Archaea</taxon>
        <taxon>Methanobacteriati</taxon>
        <taxon>Methanobacteriota</taxon>
        <taxon>Archaeoglobi</taxon>
        <taxon>Archaeoglobales</taxon>
        <taxon>Archaeoglobaceae</taxon>
        <taxon>Geoglobus</taxon>
    </lineage>
</organism>
<keyword evidence="1" id="KW-0472">Membrane</keyword>
<comment type="caution">
    <text evidence="3">The sequence shown here is derived from an EMBL/GenBank/DDBJ whole genome shotgun (WGS) entry which is preliminary data.</text>
</comment>
<protein>
    <submittedName>
        <fullName evidence="3">Uncharacterized protein</fullName>
    </submittedName>
</protein>
<evidence type="ECO:0000256" key="1">
    <source>
        <dbReference type="SAM" id="Phobius"/>
    </source>
</evidence>
<feature type="transmembrane region" description="Helical" evidence="1">
    <location>
        <begin position="14"/>
        <end position="36"/>
    </location>
</feature>
<proteinExistence type="predicted"/>